<protein>
    <submittedName>
        <fullName evidence="2">Uncharacterized protein</fullName>
    </submittedName>
</protein>
<sequence length="110" mass="12039">MNSLPSIATKLVVREGFWTGGLDTNECGLGAGAVEVKDHNFIHLLSLCASQWMRVGWRGGGRRTLLDTDLGSECEQAQKTTGCREPHNHYSSEPQRSRKPATLAAEGAWE</sequence>
<proteinExistence type="predicted"/>
<keyword evidence="3" id="KW-1185">Reference proteome</keyword>
<dbReference type="AlphaFoldDB" id="A0AAD4R7G9"/>
<dbReference type="EMBL" id="JAKKPZ010000011">
    <property type="protein sequence ID" value="KAI1715388.1"/>
    <property type="molecule type" value="Genomic_DNA"/>
</dbReference>
<feature type="region of interest" description="Disordered" evidence="1">
    <location>
        <begin position="77"/>
        <end position="110"/>
    </location>
</feature>
<evidence type="ECO:0000313" key="2">
    <source>
        <dbReference type="EMBL" id="KAI1715388.1"/>
    </source>
</evidence>
<comment type="caution">
    <text evidence="2">The sequence shown here is derived from an EMBL/GenBank/DDBJ whole genome shotgun (WGS) entry which is preliminary data.</text>
</comment>
<name>A0AAD4R7G9_9BILA</name>
<evidence type="ECO:0000256" key="1">
    <source>
        <dbReference type="SAM" id="MobiDB-lite"/>
    </source>
</evidence>
<dbReference type="Proteomes" id="UP001201812">
    <property type="component" value="Unassembled WGS sequence"/>
</dbReference>
<evidence type="ECO:0000313" key="3">
    <source>
        <dbReference type="Proteomes" id="UP001201812"/>
    </source>
</evidence>
<reference evidence="2" key="1">
    <citation type="submission" date="2022-01" db="EMBL/GenBank/DDBJ databases">
        <title>Genome Sequence Resource for Two Populations of Ditylenchus destructor, the Migratory Endoparasitic Phytonematode.</title>
        <authorList>
            <person name="Zhang H."/>
            <person name="Lin R."/>
            <person name="Xie B."/>
        </authorList>
    </citation>
    <scope>NUCLEOTIDE SEQUENCE</scope>
    <source>
        <strain evidence="2">BazhouSP</strain>
    </source>
</reference>
<accession>A0AAD4R7G9</accession>
<gene>
    <name evidence="2" type="ORF">DdX_07697</name>
</gene>
<organism evidence="2 3">
    <name type="scientific">Ditylenchus destructor</name>
    <dbReference type="NCBI Taxonomy" id="166010"/>
    <lineage>
        <taxon>Eukaryota</taxon>
        <taxon>Metazoa</taxon>
        <taxon>Ecdysozoa</taxon>
        <taxon>Nematoda</taxon>
        <taxon>Chromadorea</taxon>
        <taxon>Rhabditida</taxon>
        <taxon>Tylenchina</taxon>
        <taxon>Tylenchomorpha</taxon>
        <taxon>Sphaerularioidea</taxon>
        <taxon>Anguinidae</taxon>
        <taxon>Anguininae</taxon>
        <taxon>Ditylenchus</taxon>
    </lineage>
</organism>